<dbReference type="AlphaFoldDB" id="X1BJN6"/>
<sequence length="66" mass="7815">MSTDFLRFSSQWGWEGSVARRLREKYSDKVVLETMESPQLVCNCYECIERYLDKSKGFNRVKKMPG</sequence>
<accession>X1BJN6</accession>
<proteinExistence type="predicted"/>
<name>X1BJN6_9ZZZZ</name>
<evidence type="ECO:0000313" key="1">
    <source>
        <dbReference type="EMBL" id="GAG84303.1"/>
    </source>
</evidence>
<protein>
    <submittedName>
        <fullName evidence="1">Uncharacterized protein</fullName>
    </submittedName>
</protein>
<gene>
    <name evidence="1" type="ORF">S01H4_24270</name>
</gene>
<organism evidence="1">
    <name type="scientific">marine sediment metagenome</name>
    <dbReference type="NCBI Taxonomy" id="412755"/>
    <lineage>
        <taxon>unclassified sequences</taxon>
        <taxon>metagenomes</taxon>
        <taxon>ecological metagenomes</taxon>
    </lineage>
</organism>
<comment type="caution">
    <text evidence="1">The sequence shown here is derived from an EMBL/GenBank/DDBJ whole genome shotgun (WGS) entry which is preliminary data.</text>
</comment>
<dbReference type="EMBL" id="BART01011378">
    <property type="protein sequence ID" value="GAG84303.1"/>
    <property type="molecule type" value="Genomic_DNA"/>
</dbReference>
<reference evidence="1" key="1">
    <citation type="journal article" date="2014" name="Front. Microbiol.">
        <title>High frequency of phylogenetically diverse reductive dehalogenase-homologous genes in deep subseafloor sedimentary metagenomes.</title>
        <authorList>
            <person name="Kawai M."/>
            <person name="Futagami T."/>
            <person name="Toyoda A."/>
            <person name="Takaki Y."/>
            <person name="Nishi S."/>
            <person name="Hori S."/>
            <person name="Arai W."/>
            <person name="Tsubouchi T."/>
            <person name="Morono Y."/>
            <person name="Uchiyama I."/>
            <person name="Ito T."/>
            <person name="Fujiyama A."/>
            <person name="Inagaki F."/>
            <person name="Takami H."/>
        </authorList>
    </citation>
    <scope>NUCLEOTIDE SEQUENCE</scope>
    <source>
        <strain evidence="1">Expedition CK06-06</strain>
    </source>
</reference>